<keyword evidence="2" id="KW-0812">Transmembrane</keyword>
<comment type="caution">
    <text evidence="3">The sequence shown here is derived from an EMBL/GenBank/DDBJ whole genome shotgun (WGS) entry which is preliminary data.</text>
</comment>
<organism evidence="3 4">
    <name type="scientific">Duganella aquatilis</name>
    <dbReference type="NCBI Taxonomy" id="2666082"/>
    <lineage>
        <taxon>Bacteria</taxon>
        <taxon>Pseudomonadati</taxon>
        <taxon>Pseudomonadota</taxon>
        <taxon>Betaproteobacteria</taxon>
        <taxon>Burkholderiales</taxon>
        <taxon>Oxalobacteraceae</taxon>
        <taxon>Telluria group</taxon>
        <taxon>Duganella</taxon>
    </lineage>
</organism>
<keyword evidence="1" id="KW-0175">Coiled coil</keyword>
<gene>
    <name evidence="3" type="ORF">GJ698_15155</name>
</gene>
<dbReference type="Proteomes" id="UP000439986">
    <property type="component" value="Unassembled WGS sequence"/>
</dbReference>
<dbReference type="AlphaFoldDB" id="A0A844D9J3"/>
<sequence length="262" mass="29439">MKIGRLKLLRNRFPKHKRNWTVGPIVSLCSPFLLFAITYYFTDSIKNNIGLQNLELDKLKTTISQQTQQIEQARFELQRDTFKVSTKNDEKRIEFEDKKSRVEELKSKAEIIKIFVDMVPKTDAACRAARIGTKLLKVRCSVNNRGVHAVYIRPLNFKMLDIKGGIAPPAVFSSTTGIQQGLIAPGSALDGYYELTMSTMGAFVLNKDLIVEWRSATNPALVAALKKITAGVVTPEEISDLTTQSYSTRFRFETLAPGADFN</sequence>
<keyword evidence="2" id="KW-1133">Transmembrane helix</keyword>
<proteinExistence type="predicted"/>
<feature type="coiled-coil region" evidence="1">
    <location>
        <begin position="56"/>
        <end position="108"/>
    </location>
</feature>
<dbReference type="EMBL" id="WKJL01000010">
    <property type="protein sequence ID" value="MRW85422.1"/>
    <property type="molecule type" value="Genomic_DNA"/>
</dbReference>
<reference evidence="3 4" key="1">
    <citation type="submission" date="2019-11" db="EMBL/GenBank/DDBJ databases">
        <title>Novel species isolated from a subtropical stream in China.</title>
        <authorList>
            <person name="Lu H."/>
        </authorList>
    </citation>
    <scope>NUCLEOTIDE SEQUENCE [LARGE SCALE GENOMIC DNA]</scope>
    <source>
        <strain evidence="3 4">FT26W</strain>
    </source>
</reference>
<feature type="transmembrane region" description="Helical" evidence="2">
    <location>
        <begin position="20"/>
        <end position="41"/>
    </location>
</feature>
<accession>A0A844D9J3</accession>
<keyword evidence="4" id="KW-1185">Reference proteome</keyword>
<keyword evidence="2" id="KW-0472">Membrane</keyword>
<evidence type="ECO:0000313" key="4">
    <source>
        <dbReference type="Proteomes" id="UP000439986"/>
    </source>
</evidence>
<dbReference type="RefSeq" id="WP_154358491.1">
    <property type="nucleotide sequence ID" value="NZ_WKJL01000010.1"/>
</dbReference>
<evidence type="ECO:0000256" key="2">
    <source>
        <dbReference type="SAM" id="Phobius"/>
    </source>
</evidence>
<evidence type="ECO:0000313" key="3">
    <source>
        <dbReference type="EMBL" id="MRW85422.1"/>
    </source>
</evidence>
<protein>
    <submittedName>
        <fullName evidence="3">Uncharacterized protein</fullName>
    </submittedName>
</protein>
<evidence type="ECO:0000256" key="1">
    <source>
        <dbReference type="SAM" id="Coils"/>
    </source>
</evidence>
<name>A0A844D9J3_9BURK</name>